<dbReference type="Proteomes" id="UP001209885">
    <property type="component" value="Unassembled WGS sequence"/>
</dbReference>
<evidence type="ECO:0008006" key="3">
    <source>
        <dbReference type="Google" id="ProtNLM"/>
    </source>
</evidence>
<reference evidence="1 2" key="1">
    <citation type="submission" date="2022-11" db="EMBL/GenBank/DDBJ databases">
        <title>The characterization of three novel Bacteroidetes species and genomic analysis of their roles in tidal elemental geochemical cycles.</title>
        <authorList>
            <person name="Ma K."/>
        </authorList>
    </citation>
    <scope>NUCLEOTIDE SEQUENCE [LARGE SCALE GENOMIC DNA]</scope>
    <source>
        <strain evidence="1 2">M17</strain>
    </source>
</reference>
<dbReference type="EMBL" id="JAPFQN010000002">
    <property type="protein sequence ID" value="MCX2742733.1"/>
    <property type="molecule type" value="Genomic_DNA"/>
</dbReference>
<keyword evidence="2" id="KW-1185">Reference proteome</keyword>
<organism evidence="1 2">
    <name type="scientific">Mangrovivirga halotolerans</name>
    <dbReference type="NCBI Taxonomy" id="2993936"/>
    <lineage>
        <taxon>Bacteria</taxon>
        <taxon>Pseudomonadati</taxon>
        <taxon>Bacteroidota</taxon>
        <taxon>Cytophagia</taxon>
        <taxon>Cytophagales</taxon>
        <taxon>Mangrovivirgaceae</taxon>
        <taxon>Mangrovivirga</taxon>
    </lineage>
</organism>
<evidence type="ECO:0000313" key="1">
    <source>
        <dbReference type="EMBL" id="MCX2742733.1"/>
    </source>
</evidence>
<protein>
    <recommendedName>
        <fullName evidence="3">Lipoprotein</fullName>
    </recommendedName>
</protein>
<gene>
    <name evidence="1" type="ORF">OO013_02585</name>
</gene>
<sequence length="168" mass="19793">MIKFLNIKLIILILCSTGCRSTLEFGETYVSNCRTVSDPAIVLTLYNDGTFKYDERLPPGEDLYGTYKIKDKYLFLYSYYFSKDYLDLKNDEINEIYYDMKREMNIIQPSMPPVDISEIVSTKFWNKFNFTDNDGFDKYYIKKNHLIEVDSLGSRGPCRLKVLKKNIE</sequence>
<accession>A0ABT3RLP4</accession>
<proteinExistence type="predicted"/>
<dbReference type="RefSeq" id="WP_266055044.1">
    <property type="nucleotide sequence ID" value="NZ_JAPFQN010000002.1"/>
</dbReference>
<comment type="caution">
    <text evidence="1">The sequence shown here is derived from an EMBL/GenBank/DDBJ whole genome shotgun (WGS) entry which is preliminary data.</text>
</comment>
<name>A0ABT3RLP4_9BACT</name>
<evidence type="ECO:0000313" key="2">
    <source>
        <dbReference type="Proteomes" id="UP001209885"/>
    </source>
</evidence>